<dbReference type="CDD" id="cd11378">
    <property type="entry name" value="DUF296"/>
    <property type="match status" value="1"/>
</dbReference>
<feature type="domain" description="PPC" evidence="1">
    <location>
        <begin position="11"/>
        <end position="156"/>
    </location>
</feature>
<sequence length="159" mass="17704">MDKNRIQAVYDETSHRIVGRLMKDVDLFGGIKEVCAHFNVEAANFQCLGSLKYATYVQIERGDTEGAVRYSDKKVSQSAVELLSGTGFVGFDEAGELDIHFHGMLIDCDQQIDGGHFLAGENPVAVTIEFILFPLKGVHLQRGIDPHWSLPAFQFTEKE</sequence>
<accession>A0ABV7KRX8</accession>
<dbReference type="InterPro" id="IPR005175">
    <property type="entry name" value="PPC_dom"/>
</dbReference>
<keyword evidence="3" id="KW-1185">Reference proteome</keyword>
<evidence type="ECO:0000313" key="3">
    <source>
        <dbReference type="Proteomes" id="UP001595625"/>
    </source>
</evidence>
<comment type="caution">
    <text evidence="2">The sequence shown here is derived from an EMBL/GenBank/DDBJ whole genome shotgun (WGS) entry which is preliminary data.</text>
</comment>
<gene>
    <name evidence="2" type="ORF">ACFOEJ_13005</name>
</gene>
<evidence type="ECO:0000313" key="2">
    <source>
        <dbReference type="EMBL" id="MFC3212001.1"/>
    </source>
</evidence>
<protein>
    <submittedName>
        <fullName evidence="2">PCC domain-containing protein</fullName>
    </submittedName>
</protein>
<dbReference type="PROSITE" id="PS51742">
    <property type="entry name" value="PPC"/>
    <property type="match status" value="1"/>
</dbReference>
<evidence type="ECO:0000259" key="1">
    <source>
        <dbReference type="PROSITE" id="PS51742"/>
    </source>
</evidence>
<dbReference type="SUPFAM" id="SSF117856">
    <property type="entry name" value="AF0104/ALDC/Ptd012-like"/>
    <property type="match status" value="1"/>
</dbReference>
<reference evidence="3" key="1">
    <citation type="journal article" date="2019" name="Int. J. Syst. Evol. Microbiol.">
        <title>The Global Catalogue of Microorganisms (GCM) 10K type strain sequencing project: providing services to taxonomists for standard genome sequencing and annotation.</title>
        <authorList>
            <consortium name="The Broad Institute Genomics Platform"/>
            <consortium name="The Broad Institute Genome Sequencing Center for Infectious Disease"/>
            <person name="Wu L."/>
            <person name="Ma J."/>
        </authorList>
    </citation>
    <scope>NUCLEOTIDE SEQUENCE [LARGE SCALE GENOMIC DNA]</scope>
    <source>
        <strain evidence="3">CCM 320</strain>
    </source>
</reference>
<dbReference type="EMBL" id="JBHRUJ010000017">
    <property type="protein sequence ID" value="MFC3212001.1"/>
    <property type="molecule type" value="Genomic_DNA"/>
</dbReference>
<dbReference type="Pfam" id="PF03479">
    <property type="entry name" value="PCC"/>
    <property type="match status" value="1"/>
</dbReference>
<dbReference type="RefSeq" id="WP_117312611.1">
    <property type="nucleotide sequence ID" value="NZ_JBFEXX010000092.1"/>
</dbReference>
<name>A0ABV7KRX8_PLAOK</name>
<proteinExistence type="predicted"/>
<dbReference type="Gene3D" id="3.30.1330.80">
    <property type="entry name" value="Hypothetical protein, similar to alpha- acetolactate decarboxylase, domain 2"/>
    <property type="match status" value="1"/>
</dbReference>
<dbReference type="Proteomes" id="UP001595625">
    <property type="component" value="Unassembled WGS sequence"/>
</dbReference>
<organism evidence="2 3">
    <name type="scientific">Planomicrobium okeanokoites</name>
    <name type="common">Planococcus okeanokoites</name>
    <name type="synonym">Flavobacterium okeanokoites</name>
    <dbReference type="NCBI Taxonomy" id="244"/>
    <lineage>
        <taxon>Bacteria</taxon>
        <taxon>Bacillati</taxon>
        <taxon>Bacillota</taxon>
        <taxon>Bacilli</taxon>
        <taxon>Bacillales</taxon>
        <taxon>Caryophanaceae</taxon>
        <taxon>Planomicrobium</taxon>
    </lineage>
</organism>